<accession>A0ABV3ZT16</accession>
<protein>
    <submittedName>
        <fullName evidence="1">Uncharacterized protein</fullName>
    </submittedName>
</protein>
<dbReference type="RefSeq" id="WP_369337234.1">
    <property type="nucleotide sequence ID" value="NZ_JBFYGN010000003.1"/>
</dbReference>
<evidence type="ECO:0000313" key="2">
    <source>
        <dbReference type="Proteomes" id="UP001561046"/>
    </source>
</evidence>
<gene>
    <name evidence="1" type="ORF">AB6724_04130</name>
</gene>
<dbReference type="EMBL" id="JBFYGN010000003">
    <property type="protein sequence ID" value="MEX8192024.1"/>
    <property type="molecule type" value="Genomic_DNA"/>
</dbReference>
<name>A0ABV3ZT16_9BURK</name>
<reference evidence="1 2" key="1">
    <citation type="journal article" date="2013" name="Int. J. Syst. Evol. Microbiol.">
        <title>Comamonas guangdongensis sp. nov., isolated from subterranean forest sediment, and emended description of the genus Comamonas.</title>
        <authorList>
            <person name="Zhang J."/>
            <person name="Wang Y."/>
            <person name="Zhou S."/>
            <person name="Wu C."/>
            <person name="He J."/>
            <person name="Li F."/>
        </authorList>
    </citation>
    <scope>NUCLEOTIDE SEQUENCE [LARGE SCALE GENOMIC DNA]</scope>
    <source>
        <strain evidence="1 2">CCTCC AB2011133</strain>
    </source>
</reference>
<keyword evidence="2" id="KW-1185">Reference proteome</keyword>
<dbReference type="Proteomes" id="UP001561046">
    <property type="component" value="Unassembled WGS sequence"/>
</dbReference>
<proteinExistence type="predicted"/>
<sequence>MLTENSTQQHALAPGHMLTLALAEGSTLLCLGAPVQLSTTPLSTLDACTGYSMRLYNGQSWSAPGALWVQVLCVEGRSSIRVQPNAPAAKENRPGLADLRRWLVGQWPRRESRGELKRGRRAA</sequence>
<comment type="caution">
    <text evidence="1">The sequence shown here is derived from an EMBL/GenBank/DDBJ whole genome shotgun (WGS) entry which is preliminary data.</text>
</comment>
<organism evidence="1 2">
    <name type="scientific">Comamonas guangdongensis</name>
    <dbReference type="NCBI Taxonomy" id="510515"/>
    <lineage>
        <taxon>Bacteria</taxon>
        <taxon>Pseudomonadati</taxon>
        <taxon>Pseudomonadota</taxon>
        <taxon>Betaproteobacteria</taxon>
        <taxon>Burkholderiales</taxon>
        <taxon>Comamonadaceae</taxon>
        <taxon>Comamonas</taxon>
    </lineage>
</organism>
<evidence type="ECO:0000313" key="1">
    <source>
        <dbReference type="EMBL" id="MEX8192024.1"/>
    </source>
</evidence>